<dbReference type="RefSeq" id="WP_015853176.1">
    <property type="nucleotide sequence ID" value="NC_012881.1"/>
</dbReference>
<keyword evidence="1" id="KW-0812">Transmembrane</keyword>
<protein>
    <recommendedName>
        <fullName evidence="4">MetS family NSS transporter small subunit</fullName>
    </recommendedName>
</protein>
<accession>C6BRX7</accession>
<dbReference type="KEGG" id="dsa:Desal_3310"/>
<sequence>MEFSAIIMMLFGLGITWGGAYACFRIAFKNQ</sequence>
<dbReference type="STRING" id="526222.Desal_3310"/>
<evidence type="ECO:0000313" key="2">
    <source>
        <dbReference type="EMBL" id="ACS81360.1"/>
    </source>
</evidence>
<evidence type="ECO:0000256" key="1">
    <source>
        <dbReference type="SAM" id="Phobius"/>
    </source>
</evidence>
<gene>
    <name evidence="2" type="ordered locus">Desal_3310</name>
</gene>
<evidence type="ECO:0000313" key="3">
    <source>
        <dbReference type="Proteomes" id="UP000002601"/>
    </source>
</evidence>
<name>C6BRX7_MARSD</name>
<keyword evidence="1" id="KW-0472">Membrane</keyword>
<dbReference type="EMBL" id="CP001649">
    <property type="protein sequence ID" value="ACS81360.1"/>
    <property type="molecule type" value="Genomic_DNA"/>
</dbReference>
<dbReference type="OrthoDB" id="5422823at2"/>
<dbReference type="AlphaFoldDB" id="C6BRX7"/>
<keyword evidence="1" id="KW-1133">Transmembrane helix</keyword>
<evidence type="ECO:0008006" key="4">
    <source>
        <dbReference type="Google" id="ProtNLM"/>
    </source>
</evidence>
<keyword evidence="3" id="KW-1185">Reference proteome</keyword>
<proteinExistence type="predicted"/>
<feature type="transmembrane region" description="Helical" evidence="1">
    <location>
        <begin position="6"/>
        <end position="28"/>
    </location>
</feature>
<reference evidence="2 3" key="1">
    <citation type="submission" date="2009-06" db="EMBL/GenBank/DDBJ databases">
        <title>Complete sequence of Desulfovibrio salexigens DSM 2638.</title>
        <authorList>
            <consortium name="US DOE Joint Genome Institute"/>
            <person name="Lucas S."/>
            <person name="Copeland A."/>
            <person name="Lapidus A."/>
            <person name="Glavina del Rio T."/>
            <person name="Tice H."/>
            <person name="Bruce D."/>
            <person name="Goodwin L."/>
            <person name="Pitluck S."/>
            <person name="Munk A.C."/>
            <person name="Brettin T."/>
            <person name="Detter J.C."/>
            <person name="Han C."/>
            <person name="Tapia R."/>
            <person name="Larimer F."/>
            <person name="Land M."/>
            <person name="Hauser L."/>
            <person name="Kyrpides N."/>
            <person name="Anderson I."/>
            <person name="Wall J.D."/>
            <person name="Arkin A.P."/>
            <person name="Dehal P."/>
            <person name="Chivian D."/>
            <person name="Giles B."/>
            <person name="Hazen T.C."/>
        </authorList>
    </citation>
    <scope>NUCLEOTIDE SEQUENCE [LARGE SCALE GENOMIC DNA]</scope>
    <source>
        <strain evidence="3">ATCC 14822 / DSM 2638 / NCIMB 8403 / VKM B-1763</strain>
    </source>
</reference>
<organism evidence="2 3">
    <name type="scientific">Maridesulfovibrio salexigens (strain ATCC 14822 / DSM 2638 / NCIMB 8403 / VKM B-1763)</name>
    <name type="common">Desulfovibrio salexigens</name>
    <dbReference type="NCBI Taxonomy" id="526222"/>
    <lineage>
        <taxon>Bacteria</taxon>
        <taxon>Pseudomonadati</taxon>
        <taxon>Thermodesulfobacteriota</taxon>
        <taxon>Desulfovibrionia</taxon>
        <taxon>Desulfovibrionales</taxon>
        <taxon>Desulfovibrionaceae</taxon>
        <taxon>Maridesulfovibrio</taxon>
    </lineage>
</organism>
<dbReference type="HOGENOM" id="CLU_210189_6_0_7"/>
<dbReference type="NCBIfam" id="NF033493">
    <property type="entry name" value="MetS_like_NSS"/>
    <property type="match status" value="1"/>
</dbReference>
<dbReference type="Proteomes" id="UP000002601">
    <property type="component" value="Chromosome"/>
</dbReference>